<keyword evidence="2" id="KW-0805">Transcription regulation</keyword>
<reference evidence="6" key="2">
    <citation type="submission" date="2020-09" db="EMBL/GenBank/DDBJ databases">
        <authorList>
            <person name="Sun Q."/>
            <person name="Zhou Y."/>
        </authorList>
    </citation>
    <scope>NUCLEOTIDE SEQUENCE</scope>
    <source>
        <strain evidence="6">CGMCC 1.12987</strain>
    </source>
</reference>
<organism evidence="6 7">
    <name type="scientific">Paenibacillus abyssi</name>
    <dbReference type="NCBI Taxonomy" id="1340531"/>
    <lineage>
        <taxon>Bacteria</taxon>
        <taxon>Bacillati</taxon>
        <taxon>Bacillota</taxon>
        <taxon>Bacilli</taxon>
        <taxon>Bacillales</taxon>
        <taxon>Paenibacillaceae</taxon>
        <taxon>Paenibacillus</taxon>
    </lineage>
</organism>
<dbReference type="SUPFAM" id="SSF53822">
    <property type="entry name" value="Periplasmic binding protein-like I"/>
    <property type="match status" value="1"/>
</dbReference>
<dbReference type="Gene3D" id="1.10.10.10">
    <property type="entry name" value="Winged helix-like DNA-binding domain superfamily/Winged helix DNA-binding domain"/>
    <property type="match status" value="1"/>
</dbReference>
<dbReference type="Pfam" id="PF00392">
    <property type="entry name" value="GntR"/>
    <property type="match status" value="1"/>
</dbReference>
<dbReference type="InterPro" id="IPR046335">
    <property type="entry name" value="LacI/GalR-like_sensor"/>
</dbReference>
<dbReference type="PROSITE" id="PS50949">
    <property type="entry name" value="HTH_GNTR"/>
    <property type="match status" value="1"/>
</dbReference>
<protein>
    <submittedName>
        <fullName evidence="6">LacI family transcriptional regulator</fullName>
    </submittedName>
</protein>
<keyword evidence="4" id="KW-0804">Transcription</keyword>
<dbReference type="Proteomes" id="UP000644756">
    <property type="component" value="Unassembled WGS sequence"/>
</dbReference>
<evidence type="ECO:0000256" key="3">
    <source>
        <dbReference type="ARBA" id="ARBA00023125"/>
    </source>
</evidence>
<dbReference type="GO" id="GO:0000976">
    <property type="term" value="F:transcription cis-regulatory region binding"/>
    <property type="evidence" value="ECO:0007669"/>
    <property type="project" value="TreeGrafter"/>
</dbReference>
<sequence length="369" mass="41179">MNASPPLYKQIYDYIIGQVKSGVLAPGDRVPSEKELAYNFQVSRITSKKALDLLSQEQVIERIQGKGSFIAHSRLEPVIRNTEPDIRKETYLIGLIIPDFGDSYGTGIVRAIEGACNNNRSHLIIKLSYGSSTLEEQAITDLMDLDVDGLIVFPISGRHYNQKILELVIKNYPLVLVDRHLKGIPASSVSTDNRLATLEAAKHLWSLGHERIGFISRPPEGTSAIEERIEGYQMAYSQQALQLDPRLFLTNISEHNLEGSMRSIQDFIVRHPDVTAFVVSEYVLAAVLKYALEDIEKSIPDDYSVICFDSPPTCAGKPLYTHIRQNENGIGKKAIELLLEQLRGNIVPQNTFIAFELVDGQSTKKIDAT</sequence>
<dbReference type="GO" id="GO:0003700">
    <property type="term" value="F:DNA-binding transcription factor activity"/>
    <property type="evidence" value="ECO:0007669"/>
    <property type="project" value="InterPro"/>
</dbReference>
<gene>
    <name evidence="6" type="ORF">GCM10010916_47580</name>
</gene>
<evidence type="ECO:0000256" key="1">
    <source>
        <dbReference type="ARBA" id="ARBA00022491"/>
    </source>
</evidence>
<dbReference type="RefSeq" id="WP_188533587.1">
    <property type="nucleotide sequence ID" value="NZ_BMGR01000023.1"/>
</dbReference>
<dbReference type="InterPro" id="IPR036388">
    <property type="entry name" value="WH-like_DNA-bd_sf"/>
</dbReference>
<dbReference type="EMBL" id="BMGR01000023">
    <property type="protein sequence ID" value="GGG25610.1"/>
    <property type="molecule type" value="Genomic_DNA"/>
</dbReference>
<comment type="caution">
    <text evidence="6">The sequence shown here is derived from an EMBL/GenBank/DDBJ whole genome shotgun (WGS) entry which is preliminary data.</text>
</comment>
<keyword evidence="1" id="KW-0678">Repressor</keyword>
<name>A0A917G7F2_9BACL</name>
<feature type="domain" description="HTH gntR-type" evidence="5">
    <location>
        <begin position="5"/>
        <end position="73"/>
    </location>
</feature>
<dbReference type="SMART" id="SM00345">
    <property type="entry name" value="HTH_GNTR"/>
    <property type="match status" value="1"/>
</dbReference>
<proteinExistence type="predicted"/>
<evidence type="ECO:0000313" key="6">
    <source>
        <dbReference type="EMBL" id="GGG25610.1"/>
    </source>
</evidence>
<evidence type="ECO:0000256" key="4">
    <source>
        <dbReference type="ARBA" id="ARBA00023163"/>
    </source>
</evidence>
<accession>A0A917G7F2</accession>
<keyword evidence="7" id="KW-1185">Reference proteome</keyword>
<evidence type="ECO:0000256" key="2">
    <source>
        <dbReference type="ARBA" id="ARBA00023015"/>
    </source>
</evidence>
<reference evidence="6" key="1">
    <citation type="journal article" date="2014" name="Int. J. Syst. Evol. Microbiol.">
        <title>Complete genome sequence of Corynebacterium casei LMG S-19264T (=DSM 44701T), isolated from a smear-ripened cheese.</title>
        <authorList>
            <consortium name="US DOE Joint Genome Institute (JGI-PGF)"/>
            <person name="Walter F."/>
            <person name="Albersmeier A."/>
            <person name="Kalinowski J."/>
            <person name="Ruckert C."/>
        </authorList>
    </citation>
    <scope>NUCLEOTIDE SEQUENCE</scope>
    <source>
        <strain evidence="6">CGMCC 1.12987</strain>
    </source>
</reference>
<keyword evidence="3" id="KW-0238">DNA-binding</keyword>
<dbReference type="InterPro" id="IPR036390">
    <property type="entry name" value="WH_DNA-bd_sf"/>
</dbReference>
<dbReference type="Gene3D" id="3.40.50.2300">
    <property type="match status" value="2"/>
</dbReference>
<dbReference type="CDD" id="cd06267">
    <property type="entry name" value="PBP1_LacI_sugar_binding-like"/>
    <property type="match status" value="1"/>
</dbReference>
<dbReference type="PANTHER" id="PTHR30146:SF95">
    <property type="entry name" value="RIBOSE OPERON REPRESSOR"/>
    <property type="match status" value="1"/>
</dbReference>
<dbReference type="PANTHER" id="PTHR30146">
    <property type="entry name" value="LACI-RELATED TRANSCRIPTIONAL REPRESSOR"/>
    <property type="match status" value="1"/>
</dbReference>
<dbReference type="Pfam" id="PF13377">
    <property type="entry name" value="Peripla_BP_3"/>
    <property type="match status" value="1"/>
</dbReference>
<dbReference type="InterPro" id="IPR028082">
    <property type="entry name" value="Peripla_BP_I"/>
</dbReference>
<dbReference type="CDD" id="cd07377">
    <property type="entry name" value="WHTH_GntR"/>
    <property type="match status" value="1"/>
</dbReference>
<dbReference type="PRINTS" id="PR00035">
    <property type="entry name" value="HTHGNTR"/>
</dbReference>
<dbReference type="AlphaFoldDB" id="A0A917G7F2"/>
<evidence type="ECO:0000259" key="5">
    <source>
        <dbReference type="PROSITE" id="PS50949"/>
    </source>
</evidence>
<dbReference type="InterPro" id="IPR000524">
    <property type="entry name" value="Tscrpt_reg_HTH_GntR"/>
</dbReference>
<evidence type="ECO:0000313" key="7">
    <source>
        <dbReference type="Proteomes" id="UP000644756"/>
    </source>
</evidence>
<dbReference type="SUPFAM" id="SSF46785">
    <property type="entry name" value="Winged helix' DNA-binding domain"/>
    <property type="match status" value="1"/>
</dbReference>